<dbReference type="KEGG" id="dai:Desaci_2683"/>
<proteinExistence type="predicted"/>
<evidence type="ECO:0000313" key="4">
    <source>
        <dbReference type="Proteomes" id="UP000002892"/>
    </source>
</evidence>
<organism evidence="3 4">
    <name type="scientific">Desulfosporosinus acidiphilus (strain DSM 22704 / JCM 16185 / SJ4)</name>
    <dbReference type="NCBI Taxonomy" id="646529"/>
    <lineage>
        <taxon>Bacteria</taxon>
        <taxon>Bacillati</taxon>
        <taxon>Bacillota</taxon>
        <taxon>Clostridia</taxon>
        <taxon>Eubacteriales</taxon>
        <taxon>Desulfitobacteriaceae</taxon>
        <taxon>Desulfosporosinus</taxon>
    </lineage>
</organism>
<feature type="domain" description="DUF155" evidence="2">
    <location>
        <begin position="55"/>
        <end position="226"/>
    </location>
</feature>
<evidence type="ECO:0000256" key="1">
    <source>
        <dbReference type="SAM" id="Phobius"/>
    </source>
</evidence>
<keyword evidence="1" id="KW-1133">Transmembrane helix</keyword>
<dbReference type="Proteomes" id="UP000002892">
    <property type="component" value="Chromosome"/>
</dbReference>
<dbReference type="InterPro" id="IPR003734">
    <property type="entry name" value="DUF155"/>
</dbReference>
<protein>
    <recommendedName>
        <fullName evidence="2">DUF155 domain-containing protein</fullName>
    </recommendedName>
</protein>
<feature type="transmembrane region" description="Helical" evidence="1">
    <location>
        <begin position="254"/>
        <end position="273"/>
    </location>
</feature>
<dbReference type="PANTHER" id="PTHR16255:SF1">
    <property type="entry name" value="REQUIRED FOR MEIOTIC NUCLEAR DIVISION PROTEIN 1 HOMOLOG"/>
    <property type="match status" value="1"/>
</dbReference>
<reference evidence="3 4" key="1">
    <citation type="journal article" date="2012" name="J. Bacteriol.">
        <title>Complete genome sequences of Desulfosporosinus orientis DSM765T, Desulfosporosinus youngiae DSM17734T, Desulfosporosinus meridiei DSM13257T, and Desulfosporosinus acidiphilus DSM22704T.</title>
        <authorList>
            <person name="Pester M."/>
            <person name="Brambilla E."/>
            <person name="Alazard D."/>
            <person name="Rattei T."/>
            <person name="Weinmaier T."/>
            <person name="Han J."/>
            <person name="Lucas S."/>
            <person name="Lapidus A."/>
            <person name="Cheng J.F."/>
            <person name="Goodwin L."/>
            <person name="Pitluck S."/>
            <person name="Peters L."/>
            <person name="Ovchinnikova G."/>
            <person name="Teshima H."/>
            <person name="Detter J.C."/>
            <person name="Han C.S."/>
            <person name="Tapia R."/>
            <person name="Land M.L."/>
            <person name="Hauser L."/>
            <person name="Kyrpides N.C."/>
            <person name="Ivanova N.N."/>
            <person name="Pagani I."/>
            <person name="Huntmann M."/>
            <person name="Wei C.L."/>
            <person name="Davenport K.W."/>
            <person name="Daligault H."/>
            <person name="Chain P.S."/>
            <person name="Chen A."/>
            <person name="Mavromatis K."/>
            <person name="Markowitz V."/>
            <person name="Szeto E."/>
            <person name="Mikhailova N."/>
            <person name="Pati A."/>
            <person name="Wagner M."/>
            <person name="Woyke T."/>
            <person name="Ollivier B."/>
            <person name="Klenk H.P."/>
            <person name="Spring S."/>
            <person name="Loy A."/>
        </authorList>
    </citation>
    <scope>NUCLEOTIDE SEQUENCE [LARGE SCALE GENOMIC DNA]</scope>
    <source>
        <strain evidence="4">DSM 22704 / JCM 16185 / SJ4</strain>
    </source>
</reference>
<dbReference type="STRING" id="646529.Desaci_2683"/>
<keyword evidence="4" id="KW-1185">Reference proteome</keyword>
<dbReference type="AlphaFoldDB" id="I4D741"/>
<dbReference type="OrthoDB" id="5338490at2"/>
<name>I4D741_DESAJ</name>
<sequence length="274" mass="32097">MTIINFKAIAFLDEINVNTIAIHFGINHKFKWEESLTLDEVALKGIVRDPRDKSIFVFPFGSIVFINCQYHEIMDITDYLSHIEKNLEQISYYLDFSDDYKVEISPNEILKIYNDNLVTAYDLNFQKEIVSTVLAKSVALERIEFQIDKLIDEIEEIINYLQKGNLTVSDKKLAKMSARILDFRLRVISYIMLLDKPEITWVNEEAENLFDKLSTLFELNDRCENIRQKSEMMMDITQVFSELAHARRGSRLEYAVIFLITLEIIISIILNFVK</sequence>
<dbReference type="eggNOG" id="COG1723">
    <property type="taxonomic scope" value="Bacteria"/>
</dbReference>
<dbReference type="HOGENOM" id="CLU_011220_2_1_9"/>
<evidence type="ECO:0000259" key="2">
    <source>
        <dbReference type="Pfam" id="PF02582"/>
    </source>
</evidence>
<dbReference type="InterPro" id="IPR051624">
    <property type="entry name" value="RMD1/Sad1-interacting"/>
</dbReference>
<dbReference type="PANTHER" id="PTHR16255">
    <property type="entry name" value="REQUIRED FOR MEIOTIC NUCLEAR DIVISION PROTEIN 1 HOMOLOG"/>
    <property type="match status" value="1"/>
</dbReference>
<gene>
    <name evidence="3" type="ordered locus">Desaci_2683</name>
</gene>
<dbReference type="RefSeq" id="WP_014827611.1">
    <property type="nucleotide sequence ID" value="NC_018068.1"/>
</dbReference>
<accession>I4D741</accession>
<keyword evidence="1" id="KW-0812">Transmembrane</keyword>
<dbReference type="EMBL" id="CP003639">
    <property type="protein sequence ID" value="AFM41615.1"/>
    <property type="molecule type" value="Genomic_DNA"/>
</dbReference>
<evidence type="ECO:0000313" key="3">
    <source>
        <dbReference type="EMBL" id="AFM41615.1"/>
    </source>
</evidence>
<keyword evidence="1" id="KW-0472">Membrane</keyword>
<dbReference type="Pfam" id="PF02582">
    <property type="entry name" value="DUF155"/>
    <property type="match status" value="1"/>
</dbReference>